<evidence type="ECO:0000256" key="2">
    <source>
        <dbReference type="ARBA" id="ARBA00022490"/>
    </source>
</evidence>
<dbReference type="GO" id="GO:0000156">
    <property type="term" value="F:phosphorelay response regulator activity"/>
    <property type="evidence" value="ECO:0007669"/>
    <property type="project" value="TreeGrafter"/>
</dbReference>
<keyword evidence="7" id="KW-0804">Transcription</keyword>
<dbReference type="Proteomes" id="UP000254329">
    <property type="component" value="Unassembled WGS sequence"/>
</dbReference>
<dbReference type="PANTHER" id="PTHR48111">
    <property type="entry name" value="REGULATOR OF RPOS"/>
    <property type="match status" value="1"/>
</dbReference>
<dbReference type="GO" id="GO:0032993">
    <property type="term" value="C:protein-DNA complex"/>
    <property type="evidence" value="ECO:0007669"/>
    <property type="project" value="TreeGrafter"/>
</dbReference>
<keyword evidence="5" id="KW-0805">Transcription regulation</keyword>
<keyword evidence="13" id="KW-1185">Reference proteome</keyword>
<gene>
    <name evidence="12" type="primary">regX3</name>
    <name evidence="12" type="ORF">NCTC1659_01219</name>
</gene>
<keyword evidence="2" id="KW-0963">Cytoplasm</keyword>
<feature type="DNA-binding region" description="OmpR/PhoB-type" evidence="9">
    <location>
        <begin position="124"/>
        <end position="222"/>
    </location>
</feature>
<evidence type="ECO:0000256" key="7">
    <source>
        <dbReference type="ARBA" id="ARBA00023163"/>
    </source>
</evidence>
<evidence type="ECO:0000256" key="9">
    <source>
        <dbReference type="PROSITE-ProRule" id="PRU01091"/>
    </source>
</evidence>
<dbReference type="InterPro" id="IPR058124">
    <property type="entry name" value="CpxR-like_REC"/>
</dbReference>
<dbReference type="Gene3D" id="6.10.250.690">
    <property type="match status" value="1"/>
</dbReference>
<dbReference type="GO" id="GO:0005829">
    <property type="term" value="C:cytosol"/>
    <property type="evidence" value="ECO:0007669"/>
    <property type="project" value="TreeGrafter"/>
</dbReference>
<evidence type="ECO:0000256" key="1">
    <source>
        <dbReference type="ARBA" id="ARBA00004496"/>
    </source>
</evidence>
<protein>
    <submittedName>
        <fullName evidence="12">DNA-binding response regulator in two-component regulatory system with CpxA</fullName>
    </submittedName>
</protein>
<dbReference type="InterPro" id="IPR039420">
    <property type="entry name" value="WalR-like"/>
</dbReference>
<dbReference type="InterPro" id="IPR011006">
    <property type="entry name" value="CheY-like_superfamily"/>
</dbReference>
<proteinExistence type="predicted"/>
<feature type="domain" description="Response regulatory" evidence="10">
    <location>
        <begin position="3"/>
        <end position="115"/>
    </location>
</feature>
<dbReference type="InterPro" id="IPR036388">
    <property type="entry name" value="WH-like_DNA-bd_sf"/>
</dbReference>
<evidence type="ECO:0000313" key="13">
    <source>
        <dbReference type="Proteomes" id="UP000254329"/>
    </source>
</evidence>
<dbReference type="EMBL" id="UGHF01000001">
    <property type="protein sequence ID" value="STO59954.1"/>
    <property type="molecule type" value="Genomic_DNA"/>
</dbReference>
<dbReference type="Gene3D" id="1.10.10.10">
    <property type="entry name" value="Winged helix-like DNA-binding domain superfamily/Winged helix DNA-binding domain"/>
    <property type="match status" value="1"/>
</dbReference>
<dbReference type="InterPro" id="IPR001867">
    <property type="entry name" value="OmpR/PhoB-type_DNA-bd"/>
</dbReference>
<dbReference type="SMART" id="SM00448">
    <property type="entry name" value="REC"/>
    <property type="match status" value="1"/>
</dbReference>
<dbReference type="RefSeq" id="WP_078218020.1">
    <property type="nucleotide sequence ID" value="NZ_MUXZ01000008.1"/>
</dbReference>
<dbReference type="InterPro" id="IPR001789">
    <property type="entry name" value="Sig_transdc_resp-reg_receiver"/>
</dbReference>
<dbReference type="Gene3D" id="3.40.50.2300">
    <property type="match status" value="1"/>
</dbReference>
<dbReference type="CDD" id="cd17623">
    <property type="entry name" value="REC_OmpR_CpxR"/>
    <property type="match status" value="1"/>
</dbReference>
<name>A0A1V4B2H6_9PAST</name>
<evidence type="ECO:0000313" key="12">
    <source>
        <dbReference type="EMBL" id="STO59954.1"/>
    </source>
</evidence>
<dbReference type="PROSITE" id="PS50110">
    <property type="entry name" value="RESPONSE_REGULATORY"/>
    <property type="match status" value="1"/>
</dbReference>
<dbReference type="FunFam" id="3.40.50.2300:FF:000001">
    <property type="entry name" value="DNA-binding response regulator PhoB"/>
    <property type="match status" value="1"/>
</dbReference>
<dbReference type="GO" id="GO:0006355">
    <property type="term" value="P:regulation of DNA-templated transcription"/>
    <property type="evidence" value="ECO:0007669"/>
    <property type="project" value="InterPro"/>
</dbReference>
<keyword evidence="3 8" id="KW-0597">Phosphoprotein</keyword>
<dbReference type="AlphaFoldDB" id="A0A1V4B2H6"/>
<evidence type="ECO:0000256" key="5">
    <source>
        <dbReference type="ARBA" id="ARBA00023015"/>
    </source>
</evidence>
<keyword evidence="6 9" id="KW-0238">DNA-binding</keyword>
<accession>A0A1V4B2H6</accession>
<evidence type="ECO:0000256" key="3">
    <source>
        <dbReference type="ARBA" id="ARBA00022553"/>
    </source>
</evidence>
<evidence type="ECO:0000256" key="6">
    <source>
        <dbReference type="ARBA" id="ARBA00023125"/>
    </source>
</evidence>
<sequence>MTKLLIVDDDKELVDLLSELLAYEGFDIDTAMNGLEALEKLDQSHDLVLLDVMMPKLNGFETLKKIRQQSNTPVIMLTARGEDIDRVVGLELGADDYLPKPFNDRELLARIRAILRRTKQDKETSYYEAYGLTLDLEKMEAYFNGENLNLTGTEFSLLQILMQNPGTILSREYLTTVLGKNMTPFDRAIDMHMSNLRKKLPIIDDEHSWFKTLRGKGYLFIAND</sequence>
<comment type="subcellular location">
    <subcellularLocation>
        <location evidence="1">Cytoplasm</location>
    </subcellularLocation>
</comment>
<evidence type="ECO:0000259" key="10">
    <source>
        <dbReference type="PROSITE" id="PS50110"/>
    </source>
</evidence>
<dbReference type="Pfam" id="PF00072">
    <property type="entry name" value="Response_reg"/>
    <property type="match status" value="1"/>
</dbReference>
<feature type="domain" description="OmpR/PhoB-type" evidence="11">
    <location>
        <begin position="124"/>
        <end position="222"/>
    </location>
</feature>
<feature type="modified residue" description="4-aspartylphosphate" evidence="8">
    <location>
        <position position="51"/>
    </location>
</feature>
<dbReference type="GO" id="GO:0000976">
    <property type="term" value="F:transcription cis-regulatory region binding"/>
    <property type="evidence" value="ECO:0007669"/>
    <property type="project" value="TreeGrafter"/>
</dbReference>
<dbReference type="STRING" id="733.B0186_03550"/>
<dbReference type="CDD" id="cd00383">
    <property type="entry name" value="trans_reg_C"/>
    <property type="match status" value="1"/>
</dbReference>
<reference evidence="12 13" key="1">
    <citation type="submission" date="2018-06" db="EMBL/GenBank/DDBJ databases">
        <authorList>
            <consortium name="Pathogen Informatics"/>
            <person name="Doyle S."/>
        </authorList>
    </citation>
    <scope>NUCLEOTIDE SEQUENCE [LARGE SCALE GENOMIC DNA]</scope>
    <source>
        <strain evidence="12 13">NCTC1659</strain>
    </source>
</reference>
<organism evidence="12 13">
    <name type="scientific">Canicola haemoglobinophilus</name>
    <dbReference type="NCBI Taxonomy" id="733"/>
    <lineage>
        <taxon>Bacteria</taxon>
        <taxon>Pseudomonadati</taxon>
        <taxon>Pseudomonadota</taxon>
        <taxon>Gammaproteobacteria</taxon>
        <taxon>Pasteurellales</taxon>
        <taxon>Pasteurellaceae</taxon>
        <taxon>Canicola</taxon>
    </lineage>
</organism>
<evidence type="ECO:0000259" key="11">
    <source>
        <dbReference type="PROSITE" id="PS51755"/>
    </source>
</evidence>
<keyword evidence="4" id="KW-0902">Two-component regulatory system</keyword>
<dbReference type="PANTHER" id="PTHR48111:SF39">
    <property type="entry name" value="TRANSCRIPTIONAL REGULATORY PROTEIN CPXR"/>
    <property type="match status" value="1"/>
</dbReference>
<evidence type="ECO:0000256" key="8">
    <source>
        <dbReference type="PROSITE-ProRule" id="PRU00169"/>
    </source>
</evidence>
<dbReference type="SMART" id="SM00862">
    <property type="entry name" value="Trans_reg_C"/>
    <property type="match status" value="1"/>
</dbReference>
<dbReference type="PROSITE" id="PS51755">
    <property type="entry name" value="OMPR_PHOB"/>
    <property type="match status" value="1"/>
</dbReference>
<evidence type="ECO:0000256" key="4">
    <source>
        <dbReference type="ARBA" id="ARBA00023012"/>
    </source>
</evidence>
<dbReference type="Pfam" id="PF00486">
    <property type="entry name" value="Trans_reg_C"/>
    <property type="match status" value="1"/>
</dbReference>
<dbReference type="SUPFAM" id="SSF52172">
    <property type="entry name" value="CheY-like"/>
    <property type="match status" value="1"/>
</dbReference>